<feature type="compositionally biased region" description="Polar residues" evidence="1">
    <location>
        <begin position="629"/>
        <end position="638"/>
    </location>
</feature>
<name>A0A438N4Q2_EXOME</name>
<feature type="compositionally biased region" description="Polar residues" evidence="1">
    <location>
        <begin position="656"/>
        <end position="670"/>
    </location>
</feature>
<dbReference type="VEuPathDB" id="FungiDB:PV10_09129"/>
<evidence type="ECO:0008006" key="4">
    <source>
        <dbReference type="Google" id="ProtNLM"/>
    </source>
</evidence>
<sequence length="816" mass="91332">MAPRKAARSASRRSTPQSPPKPPASLSSPSLASQIHDKQPSRSRSRETSVLERPHQHQPNPNARSLSTIGENDQDANLIALGPRSVPSWSDHSESMSQDFQADLDELDRDTVIDDLRDLYHNSKALLSLFSSPGHRSLSSIISQVSQPTSLLGRRFRHQARNLQRTRQSFGENDLINPSLIICKVAGATDVSQVEDALWRPDAILYLANISLQLISLFKTSPEDRNHLSFMYNNFPNHFAGPPGSSFALQPSKTTSELVLEITTQLFLHNATEQYSLSDDFDPHKHLQDVFWDDPDRLLRDYDADMESRALARVKMLQDQLDSDLDLATQLRNLKERFPWSKFLRRVLQWSTEQAAELDRIIASQSGVDKIVDSLIKDHLQSGTELLDPTSESSSADHETTSPQAITHTQLDDANETHLPHASTPSKPLTGVRMDVEFQQLKKEKARHAAQVLGLSQRANRRSPAAEPLREIPQSPTPVEDSLDAQDDDANPNDQLLGAQTDDNIDQDGVIGDHDLWAPPANVSSPPEIVPTQTTAIIMQTLAKKAAEREKDKGVILPKRSLLDRQAAATREEWTADPDFDSVPTPETIRRAKKRPSPVHSSQSGEEEDFEEDSRPHKKAHHTVGRQGASKSMHSQQPLFKDDARDARPDPDSRRTQLVPNLQSLSSTAPLRTAQPPSFPVAAVPQASQAAVANLEAKVLTAQAREWRHPKTQVRVPWSEQETERLIEMVGHLHTQWSTIMKRDQVHEDGPRLQNRNQVALKDKARNIKMDFLKARRALPPGFEDVSITARDRENLEAMGVHVSEGRYTGPNLKYQ</sequence>
<accession>A0A438N4Q2</accession>
<feature type="compositionally biased region" description="Polar residues" evidence="1">
    <location>
        <begin position="57"/>
        <end position="69"/>
    </location>
</feature>
<reference evidence="2 3" key="1">
    <citation type="submission" date="2017-03" db="EMBL/GenBank/DDBJ databases">
        <title>Genomes of endolithic fungi from Antarctica.</title>
        <authorList>
            <person name="Coleine C."/>
            <person name="Masonjones S."/>
            <person name="Stajich J.E."/>
        </authorList>
    </citation>
    <scope>NUCLEOTIDE SEQUENCE [LARGE SCALE GENOMIC DNA]</scope>
    <source>
        <strain evidence="2 3">CCFEE 6314</strain>
    </source>
</reference>
<dbReference type="InterPro" id="IPR052833">
    <property type="entry name" value="Telomeric_DNA-bd_trans-reg"/>
</dbReference>
<feature type="compositionally biased region" description="Basic and acidic residues" evidence="1">
    <location>
        <begin position="35"/>
        <end position="55"/>
    </location>
</feature>
<evidence type="ECO:0000256" key="1">
    <source>
        <dbReference type="SAM" id="MobiDB-lite"/>
    </source>
</evidence>
<evidence type="ECO:0000313" key="2">
    <source>
        <dbReference type="EMBL" id="RVX70528.1"/>
    </source>
</evidence>
<evidence type="ECO:0000313" key="3">
    <source>
        <dbReference type="Proteomes" id="UP000288859"/>
    </source>
</evidence>
<dbReference type="Proteomes" id="UP000288859">
    <property type="component" value="Unassembled WGS sequence"/>
</dbReference>
<feature type="compositionally biased region" description="Acidic residues" evidence="1">
    <location>
        <begin position="481"/>
        <end position="491"/>
    </location>
</feature>
<dbReference type="GO" id="GO:0003691">
    <property type="term" value="F:double-stranded telomeric DNA binding"/>
    <property type="evidence" value="ECO:0007669"/>
    <property type="project" value="TreeGrafter"/>
</dbReference>
<dbReference type="EMBL" id="NAJM01000022">
    <property type="protein sequence ID" value="RVX70528.1"/>
    <property type="molecule type" value="Genomic_DNA"/>
</dbReference>
<feature type="region of interest" description="Disordered" evidence="1">
    <location>
        <begin position="449"/>
        <end position="529"/>
    </location>
</feature>
<feature type="compositionally biased region" description="Low complexity" evidence="1">
    <location>
        <begin position="24"/>
        <end position="34"/>
    </location>
</feature>
<protein>
    <recommendedName>
        <fullName evidence="4">Myb-like domain-containing protein</fullName>
    </recommendedName>
</protein>
<dbReference type="GO" id="GO:0010833">
    <property type="term" value="P:telomere maintenance via telomere lengthening"/>
    <property type="evidence" value="ECO:0007669"/>
    <property type="project" value="TreeGrafter"/>
</dbReference>
<feature type="region of interest" description="Disordered" evidence="1">
    <location>
        <begin position="568"/>
        <end position="679"/>
    </location>
</feature>
<feature type="compositionally biased region" description="Basic and acidic residues" evidence="1">
    <location>
        <begin position="640"/>
        <end position="655"/>
    </location>
</feature>
<dbReference type="AlphaFoldDB" id="A0A438N4Q2"/>
<gene>
    <name evidence="2" type="ORF">B0A52_05179</name>
</gene>
<dbReference type="OrthoDB" id="5398572at2759"/>
<dbReference type="Gene3D" id="1.10.10.60">
    <property type="entry name" value="Homeodomain-like"/>
    <property type="match status" value="1"/>
</dbReference>
<feature type="compositionally biased region" description="Basic residues" evidence="1">
    <location>
        <begin position="1"/>
        <end position="11"/>
    </location>
</feature>
<organism evidence="2 3">
    <name type="scientific">Exophiala mesophila</name>
    <name type="common">Black yeast-like fungus</name>
    <dbReference type="NCBI Taxonomy" id="212818"/>
    <lineage>
        <taxon>Eukaryota</taxon>
        <taxon>Fungi</taxon>
        <taxon>Dikarya</taxon>
        <taxon>Ascomycota</taxon>
        <taxon>Pezizomycotina</taxon>
        <taxon>Eurotiomycetes</taxon>
        <taxon>Chaetothyriomycetidae</taxon>
        <taxon>Chaetothyriales</taxon>
        <taxon>Herpotrichiellaceae</taxon>
        <taxon>Exophiala</taxon>
    </lineage>
</organism>
<dbReference type="CDD" id="cd11660">
    <property type="entry name" value="SANT_TRF"/>
    <property type="match status" value="1"/>
</dbReference>
<proteinExistence type="predicted"/>
<dbReference type="PANTHER" id="PTHR47807">
    <property type="entry name" value="PROTEIN TBF1"/>
    <property type="match status" value="1"/>
</dbReference>
<feature type="region of interest" description="Disordered" evidence="1">
    <location>
        <begin position="1"/>
        <end position="69"/>
    </location>
</feature>
<dbReference type="PANTHER" id="PTHR47807:SF1">
    <property type="entry name" value="PROTEIN TBF1"/>
    <property type="match status" value="1"/>
</dbReference>
<comment type="caution">
    <text evidence="2">The sequence shown here is derived from an EMBL/GenBank/DDBJ whole genome shotgun (WGS) entry which is preliminary data.</text>
</comment>